<name>A0ABW9N308_9BACT</name>
<sequence length="262" mass="29316">MKNKIVFSTLACAFLFNACAMLPYKNDFSCEKGKNNGTCDSVSNVYELSHDKEELRKRTIKDEDGNPIAEKQENKQIKKQDDNKDSFYDDEFKNMKDIIEAVEIRNIQNNTPTIFRYTVVMVDNDSSKDKTTQSKSSSSISHSAQSTDKTISSAKAISKVKKDISNNQDASKANQGSNQTLSEDKTSECFSSSKSEKTILNKEIKVCVYSANIREKPSCKAKVLSIAKEGDGFFALYEQDGWIALSNGSFIHKSIVEVQSEK</sequence>
<dbReference type="RefSeq" id="WP_043019588.1">
    <property type="nucleotide sequence ID" value="NZ_AACKMW020000009.1"/>
</dbReference>
<feature type="region of interest" description="Disordered" evidence="1">
    <location>
        <begin position="126"/>
        <end position="187"/>
    </location>
</feature>
<evidence type="ECO:0008006" key="5">
    <source>
        <dbReference type="Google" id="ProtNLM"/>
    </source>
</evidence>
<feature type="compositionally biased region" description="Polar residues" evidence="1">
    <location>
        <begin position="166"/>
        <end position="181"/>
    </location>
</feature>
<proteinExistence type="predicted"/>
<keyword evidence="4" id="KW-1185">Reference proteome</keyword>
<feature type="signal peptide" evidence="2">
    <location>
        <begin position="1"/>
        <end position="20"/>
    </location>
</feature>
<dbReference type="Proteomes" id="UP000364097">
    <property type="component" value="Unassembled WGS sequence"/>
</dbReference>
<dbReference type="EMBL" id="AACKMW020000009">
    <property type="protein sequence ID" value="MPB98669.1"/>
    <property type="molecule type" value="Genomic_DNA"/>
</dbReference>
<evidence type="ECO:0000256" key="1">
    <source>
        <dbReference type="SAM" id="MobiDB-lite"/>
    </source>
</evidence>
<organism evidence="3 4">
    <name type="scientific">Campylobacter subantarcticus</name>
    <dbReference type="NCBI Taxonomy" id="497724"/>
    <lineage>
        <taxon>Bacteria</taxon>
        <taxon>Pseudomonadati</taxon>
        <taxon>Campylobacterota</taxon>
        <taxon>Epsilonproteobacteria</taxon>
        <taxon>Campylobacterales</taxon>
        <taxon>Campylobacteraceae</taxon>
        <taxon>Campylobacter</taxon>
    </lineage>
</organism>
<feature type="chain" id="PRO_5047425149" description="TraV family lipoprotein" evidence="2">
    <location>
        <begin position="21"/>
        <end position="262"/>
    </location>
</feature>
<protein>
    <recommendedName>
        <fullName evidence="5">TraV family lipoprotein</fullName>
    </recommendedName>
</protein>
<keyword evidence="2" id="KW-0732">Signal</keyword>
<accession>A0ABW9N308</accession>
<comment type="caution">
    <text evidence="3">The sequence shown here is derived from an EMBL/GenBank/DDBJ whole genome shotgun (WGS) entry which is preliminary data.</text>
</comment>
<gene>
    <name evidence="3" type="ORF">A0Z09_001095</name>
</gene>
<feature type="compositionally biased region" description="Low complexity" evidence="1">
    <location>
        <begin position="133"/>
        <end position="157"/>
    </location>
</feature>
<feature type="region of interest" description="Disordered" evidence="1">
    <location>
        <begin position="59"/>
        <end position="86"/>
    </location>
</feature>
<evidence type="ECO:0000313" key="4">
    <source>
        <dbReference type="Proteomes" id="UP000364097"/>
    </source>
</evidence>
<dbReference type="Pfam" id="PF09676">
    <property type="entry name" value="TraV"/>
    <property type="match status" value="1"/>
</dbReference>
<evidence type="ECO:0000256" key="2">
    <source>
        <dbReference type="SAM" id="SignalP"/>
    </source>
</evidence>
<evidence type="ECO:0000313" key="3">
    <source>
        <dbReference type="EMBL" id="MPB98669.1"/>
    </source>
</evidence>
<dbReference type="InterPro" id="IPR014118">
    <property type="entry name" value="T4SS_TraV"/>
</dbReference>
<reference evidence="3" key="1">
    <citation type="submission" date="2019-08" db="EMBL/GenBank/DDBJ databases">
        <title>Rapid identification of Enteric Bacteria from Whole Genome Sequences (WGS) using Average Nucleotide Identity (ANI).</title>
        <authorList>
            <person name="Lane C."/>
        </authorList>
    </citation>
    <scope>NUCLEOTIDE SEQUENCE [LARGE SCALE GENOMIC DNA]</scope>
    <source>
        <strain evidence="3">2010D-8461</strain>
    </source>
</reference>